<dbReference type="RefSeq" id="WP_156051708.1">
    <property type="nucleotide sequence ID" value="NZ_JOEF01000034.1"/>
</dbReference>
<protein>
    <submittedName>
        <fullName evidence="1">Uncharacterized protein</fullName>
    </submittedName>
</protein>
<reference evidence="1 2" key="1">
    <citation type="submission" date="2016-10" db="EMBL/GenBank/DDBJ databases">
        <authorList>
            <person name="de Groot N.N."/>
        </authorList>
    </citation>
    <scope>NUCLEOTIDE SEQUENCE [LARGE SCALE GENOMIC DNA]</scope>
    <source>
        <strain evidence="1 2">DSM 44149</strain>
    </source>
</reference>
<dbReference type="EMBL" id="LT629701">
    <property type="protein sequence ID" value="SDM46036.1"/>
    <property type="molecule type" value="Genomic_DNA"/>
</dbReference>
<dbReference type="SUPFAM" id="SSF48498">
    <property type="entry name" value="Tetracyclin repressor-like, C-terminal domain"/>
    <property type="match status" value="1"/>
</dbReference>
<gene>
    <name evidence="1" type="ORF">SAMN04489726_1734</name>
</gene>
<dbReference type="STRING" id="211114.SAMN04489726_1734"/>
<evidence type="ECO:0000313" key="2">
    <source>
        <dbReference type="Proteomes" id="UP000183376"/>
    </source>
</evidence>
<evidence type="ECO:0000313" key="1">
    <source>
        <dbReference type="EMBL" id="SDM46036.1"/>
    </source>
</evidence>
<dbReference type="Gene3D" id="1.10.357.10">
    <property type="entry name" value="Tetracycline Repressor, domain 2"/>
    <property type="match status" value="1"/>
</dbReference>
<organism evidence="1 2">
    <name type="scientific">Allokutzneria albata</name>
    <name type="common">Kibdelosporangium albatum</name>
    <dbReference type="NCBI Taxonomy" id="211114"/>
    <lineage>
        <taxon>Bacteria</taxon>
        <taxon>Bacillati</taxon>
        <taxon>Actinomycetota</taxon>
        <taxon>Actinomycetes</taxon>
        <taxon>Pseudonocardiales</taxon>
        <taxon>Pseudonocardiaceae</taxon>
        <taxon>Allokutzneria</taxon>
    </lineage>
</organism>
<dbReference type="InterPro" id="IPR036271">
    <property type="entry name" value="Tet_transcr_reg_TetR-rel_C_sf"/>
</dbReference>
<dbReference type="Proteomes" id="UP000183376">
    <property type="component" value="Chromosome I"/>
</dbReference>
<keyword evidence="2" id="KW-1185">Reference proteome</keyword>
<sequence length="54" mass="5915">MQAQHDGALRKDVTVADLTMMLALLPRPIPDLPVPPSPQAVERYLGFMTDGLRA</sequence>
<dbReference type="AlphaFoldDB" id="A0A1G9TE99"/>
<name>A0A1G9TE99_ALLAB</name>
<proteinExistence type="predicted"/>
<accession>A0A1G9TE99</accession>